<evidence type="ECO:0000313" key="1">
    <source>
        <dbReference type="EMBL" id="KIZ00855.1"/>
    </source>
</evidence>
<name>A0A0D2MC85_9CHLO</name>
<reference evidence="1 2" key="1">
    <citation type="journal article" date="2013" name="BMC Genomics">
        <title>Reconstruction of the lipid metabolism for the microalga Monoraphidium neglectum from its genome sequence reveals characteristics suitable for biofuel production.</title>
        <authorList>
            <person name="Bogen C."/>
            <person name="Al-Dilaimi A."/>
            <person name="Albersmeier A."/>
            <person name="Wichmann J."/>
            <person name="Grundmann M."/>
            <person name="Rupp O."/>
            <person name="Lauersen K.J."/>
            <person name="Blifernez-Klassen O."/>
            <person name="Kalinowski J."/>
            <person name="Goesmann A."/>
            <person name="Mussgnug J.H."/>
            <person name="Kruse O."/>
        </authorList>
    </citation>
    <scope>NUCLEOTIDE SEQUENCE [LARGE SCALE GENOMIC DNA]</scope>
    <source>
        <strain evidence="1 2">SAG 48.87</strain>
    </source>
</reference>
<dbReference type="STRING" id="145388.A0A0D2MC85"/>
<keyword evidence="2" id="KW-1185">Reference proteome</keyword>
<dbReference type="AlphaFoldDB" id="A0A0D2MC85"/>
<dbReference type="EMBL" id="KK101446">
    <property type="protein sequence ID" value="KIZ00855.1"/>
    <property type="molecule type" value="Genomic_DNA"/>
</dbReference>
<protein>
    <submittedName>
        <fullName evidence="1">Uncharacterized protein</fullName>
    </submittedName>
</protein>
<accession>A0A0D2MC85</accession>
<sequence>MDLASLWNFVQGLTPGAALAPAEVQIALAPFADRLVHLLKFKGPSEEGWRQVQSGRVVTPLYGEVLLDPEPDQKLALLLSQELKLDEVYCVELLTAAQELGVYTAEAALGVYLRERLAAAQSLARLLSLQLFNAAALAPDGGGADDGAGDAAAASAPPLLAAVAAFNAELLGAKEAAPGGPAGAQRNALIGSILDVLQDTSLEAPGSALPVALDPHTNAAAPRGAMLQLERTALARALLYAVLLTPPGALEPATVSQLVKQVNASHARVRAAGPRPPHALQRQEYLVLLSAVAALAPPPRQEAVGAIGGSGGGAAGARRLAADADLAAAIVPPATGALSWRVSRGGI</sequence>
<dbReference type="RefSeq" id="XP_013899874.1">
    <property type="nucleotide sequence ID" value="XM_014044420.1"/>
</dbReference>
<dbReference type="KEGG" id="mng:MNEG_7105"/>
<organism evidence="1 2">
    <name type="scientific">Monoraphidium neglectum</name>
    <dbReference type="NCBI Taxonomy" id="145388"/>
    <lineage>
        <taxon>Eukaryota</taxon>
        <taxon>Viridiplantae</taxon>
        <taxon>Chlorophyta</taxon>
        <taxon>core chlorophytes</taxon>
        <taxon>Chlorophyceae</taxon>
        <taxon>CS clade</taxon>
        <taxon>Sphaeropleales</taxon>
        <taxon>Selenastraceae</taxon>
        <taxon>Monoraphidium</taxon>
    </lineage>
</organism>
<proteinExistence type="predicted"/>
<evidence type="ECO:0000313" key="2">
    <source>
        <dbReference type="Proteomes" id="UP000054498"/>
    </source>
</evidence>
<dbReference type="GeneID" id="25739981"/>
<gene>
    <name evidence="1" type="ORF">MNEG_7105</name>
</gene>
<dbReference type="Proteomes" id="UP000054498">
    <property type="component" value="Unassembled WGS sequence"/>
</dbReference>